<evidence type="ECO:0000313" key="6">
    <source>
        <dbReference type="Proteomes" id="UP001163726"/>
    </source>
</evidence>
<feature type="domain" description="CusB-like beta-barrel" evidence="4">
    <location>
        <begin position="199"/>
        <end position="268"/>
    </location>
</feature>
<dbReference type="SUPFAM" id="SSF111369">
    <property type="entry name" value="HlyD-like secretion proteins"/>
    <property type="match status" value="1"/>
</dbReference>
<accession>A0ABY7AKR9</accession>
<name>A0ABY7AKR9_9ALTE</name>
<dbReference type="Pfam" id="PF25917">
    <property type="entry name" value="BSH_RND"/>
    <property type="match status" value="1"/>
</dbReference>
<feature type="domain" description="Multidrug resistance protein MdtA-like barrel-sandwich hybrid" evidence="3">
    <location>
        <begin position="65"/>
        <end position="185"/>
    </location>
</feature>
<dbReference type="Pfam" id="PF25954">
    <property type="entry name" value="Beta-barrel_RND_2"/>
    <property type="match status" value="1"/>
</dbReference>
<comment type="similarity">
    <text evidence="1">Belongs to the membrane fusion protein (MFP) (TC 8.A.1) family.</text>
</comment>
<evidence type="ECO:0000313" key="5">
    <source>
        <dbReference type="EMBL" id="WAJ70145.1"/>
    </source>
</evidence>
<keyword evidence="2" id="KW-0732">Signal</keyword>
<sequence>MPTLFNKLCMVSTIIVLLGACSSEKATPPATNKLKAEPVLTQKVTMHQQANKIEAVGTSRALKSVVLYPRISGIIESINIQSGNLVNAGKTLIQLDASEQALLVKQAEITLADAQRTYKRYQSAVTSGGVTQSMLDEANTSLAGAQVTYNRAKVLLDYHQIKAPFTGHLGLTQLDPGAYIDTQTPLVSIDDRSGLLIMFEVSESYYGQLKMGQSIKVAPWQNAAKIEQAEVVDIDSRVSPQSRTFTVQAKLDNQDDQFRPGMSFKVILDLSSGEYPLVPETALQWGGDGAYIWQIDKEHAKRVPVVVVQRLKGEILVEADLPPGSLVVKEGIQRMREGMKVQDVSAQVQQRLLGHE</sequence>
<evidence type="ECO:0000256" key="1">
    <source>
        <dbReference type="ARBA" id="ARBA00009477"/>
    </source>
</evidence>
<dbReference type="InterPro" id="IPR058625">
    <property type="entry name" value="MdtA-like_BSH"/>
</dbReference>
<dbReference type="InterPro" id="IPR058792">
    <property type="entry name" value="Beta-barrel_RND_2"/>
</dbReference>
<dbReference type="Gene3D" id="2.40.420.20">
    <property type="match status" value="1"/>
</dbReference>
<dbReference type="NCBIfam" id="TIGR01730">
    <property type="entry name" value="RND_mfp"/>
    <property type="match status" value="1"/>
</dbReference>
<dbReference type="Gene3D" id="1.10.287.470">
    <property type="entry name" value="Helix hairpin bin"/>
    <property type="match status" value="1"/>
</dbReference>
<dbReference type="InterPro" id="IPR006143">
    <property type="entry name" value="RND_pump_MFP"/>
</dbReference>
<dbReference type="PANTHER" id="PTHR30469:SF11">
    <property type="entry name" value="BLL4320 PROTEIN"/>
    <property type="match status" value="1"/>
</dbReference>
<feature type="signal peptide" evidence="2">
    <location>
        <begin position="1"/>
        <end position="26"/>
    </location>
</feature>
<feature type="chain" id="PRO_5046880360" evidence="2">
    <location>
        <begin position="27"/>
        <end position="356"/>
    </location>
</feature>
<dbReference type="Gene3D" id="2.40.50.100">
    <property type="match status" value="1"/>
</dbReference>
<dbReference type="RefSeq" id="WP_268074448.1">
    <property type="nucleotide sequence ID" value="NZ_CP109965.1"/>
</dbReference>
<protein>
    <submittedName>
        <fullName evidence="5">Efflux RND transporter periplasmic adaptor subunit</fullName>
    </submittedName>
</protein>
<organism evidence="5 6">
    <name type="scientific">Catenovulum adriaticum</name>
    <dbReference type="NCBI Taxonomy" id="2984846"/>
    <lineage>
        <taxon>Bacteria</taxon>
        <taxon>Pseudomonadati</taxon>
        <taxon>Pseudomonadota</taxon>
        <taxon>Gammaproteobacteria</taxon>
        <taxon>Alteromonadales</taxon>
        <taxon>Alteromonadaceae</taxon>
        <taxon>Catenovulum</taxon>
    </lineage>
</organism>
<proteinExistence type="inferred from homology"/>
<dbReference type="Proteomes" id="UP001163726">
    <property type="component" value="Chromosome"/>
</dbReference>
<dbReference type="PANTHER" id="PTHR30469">
    <property type="entry name" value="MULTIDRUG RESISTANCE PROTEIN MDTA"/>
    <property type="match status" value="1"/>
</dbReference>
<reference evidence="5" key="1">
    <citation type="submission" date="2022-10" db="EMBL/GenBank/DDBJ databases">
        <title>Catenovulum adriacola sp. nov. isolated in the Harbour of Susak.</title>
        <authorList>
            <person name="Schoch T."/>
            <person name="Reich S.J."/>
            <person name="Stoeferle S."/>
            <person name="Flaiz M."/>
            <person name="Kazda M."/>
            <person name="Riedel C.U."/>
            <person name="Duerre P."/>
        </authorList>
    </citation>
    <scope>NUCLEOTIDE SEQUENCE</scope>
    <source>
        <strain evidence="5">TS8</strain>
    </source>
</reference>
<keyword evidence="6" id="KW-1185">Reference proteome</keyword>
<gene>
    <name evidence="5" type="ORF">OLW01_13530</name>
</gene>
<dbReference type="EMBL" id="CP109965">
    <property type="protein sequence ID" value="WAJ70145.1"/>
    <property type="molecule type" value="Genomic_DNA"/>
</dbReference>
<dbReference type="PROSITE" id="PS51257">
    <property type="entry name" value="PROKAR_LIPOPROTEIN"/>
    <property type="match status" value="1"/>
</dbReference>
<evidence type="ECO:0000256" key="2">
    <source>
        <dbReference type="SAM" id="SignalP"/>
    </source>
</evidence>
<evidence type="ECO:0000259" key="4">
    <source>
        <dbReference type="Pfam" id="PF25954"/>
    </source>
</evidence>
<evidence type="ECO:0000259" key="3">
    <source>
        <dbReference type="Pfam" id="PF25917"/>
    </source>
</evidence>
<dbReference type="Gene3D" id="2.40.30.170">
    <property type="match status" value="1"/>
</dbReference>